<protein>
    <submittedName>
        <fullName evidence="2">Na(+)-translocating NADH-quinone reductase subunit A</fullName>
    </submittedName>
</protein>
<gene>
    <name evidence="2" type="ORF">KUF71_013890</name>
</gene>
<feature type="non-terminal residue" evidence="2">
    <location>
        <position position="277"/>
    </location>
</feature>
<name>A0AAE1LN94_9NEOP</name>
<dbReference type="Proteomes" id="UP001219518">
    <property type="component" value="Unassembled WGS sequence"/>
</dbReference>
<organism evidence="2 3">
    <name type="scientific">Frankliniella fusca</name>
    <dbReference type="NCBI Taxonomy" id="407009"/>
    <lineage>
        <taxon>Eukaryota</taxon>
        <taxon>Metazoa</taxon>
        <taxon>Ecdysozoa</taxon>
        <taxon>Arthropoda</taxon>
        <taxon>Hexapoda</taxon>
        <taxon>Insecta</taxon>
        <taxon>Pterygota</taxon>
        <taxon>Neoptera</taxon>
        <taxon>Paraneoptera</taxon>
        <taxon>Thysanoptera</taxon>
        <taxon>Terebrantia</taxon>
        <taxon>Thripoidea</taxon>
        <taxon>Thripidae</taxon>
        <taxon>Frankliniella</taxon>
    </lineage>
</organism>
<feature type="region of interest" description="Disordered" evidence="1">
    <location>
        <begin position="53"/>
        <end position="101"/>
    </location>
</feature>
<accession>A0AAE1LN94</accession>
<reference evidence="2" key="1">
    <citation type="submission" date="2021-07" db="EMBL/GenBank/DDBJ databases">
        <authorList>
            <person name="Catto M.A."/>
            <person name="Jacobson A."/>
            <person name="Kennedy G."/>
            <person name="Labadie P."/>
            <person name="Hunt B.G."/>
            <person name="Srinivasan R."/>
        </authorList>
    </citation>
    <scope>NUCLEOTIDE SEQUENCE</scope>
    <source>
        <strain evidence="2">PL_HMW_Pooled</strain>
        <tissue evidence="2">Head</tissue>
    </source>
</reference>
<comment type="caution">
    <text evidence="2">The sequence shown here is derived from an EMBL/GenBank/DDBJ whole genome shotgun (WGS) entry which is preliminary data.</text>
</comment>
<proteinExistence type="predicted"/>
<evidence type="ECO:0000256" key="1">
    <source>
        <dbReference type="SAM" id="MobiDB-lite"/>
    </source>
</evidence>
<dbReference type="AlphaFoldDB" id="A0AAE1LN94"/>
<keyword evidence="3" id="KW-1185">Reference proteome</keyword>
<evidence type="ECO:0000313" key="2">
    <source>
        <dbReference type="EMBL" id="KAK3925640.1"/>
    </source>
</evidence>
<dbReference type="EMBL" id="JAHWGI010001240">
    <property type="protein sequence ID" value="KAK3925640.1"/>
    <property type="molecule type" value="Genomic_DNA"/>
</dbReference>
<evidence type="ECO:0000313" key="3">
    <source>
        <dbReference type="Proteomes" id="UP001219518"/>
    </source>
</evidence>
<feature type="compositionally biased region" description="Basic and acidic residues" evidence="1">
    <location>
        <begin position="53"/>
        <end position="96"/>
    </location>
</feature>
<reference evidence="2" key="2">
    <citation type="journal article" date="2023" name="BMC Genomics">
        <title>Pest status, molecular evolution, and epigenetic factors derived from the genome assembly of Frankliniella fusca, a thysanopteran phytovirus vector.</title>
        <authorList>
            <person name="Catto M.A."/>
            <person name="Labadie P.E."/>
            <person name="Jacobson A.L."/>
            <person name="Kennedy G.G."/>
            <person name="Srinivasan R."/>
            <person name="Hunt B.G."/>
        </authorList>
    </citation>
    <scope>NUCLEOTIDE SEQUENCE</scope>
    <source>
        <strain evidence="2">PL_HMW_Pooled</strain>
    </source>
</reference>
<sequence length="277" mass="31468">MQGPPLTEGINHDGIVFTHKFVELADNDLAQAVVGARHQDRLAGRRHLQVVVEPERREREGREPEEERPRGHLRDAQRVEDEGQDDGERVRGEHRQQAPVHHVPRQLLRPVQLGALQGEEEEVDRPVVDVDTAIRKHRIRLGSAQLLGSARLGSARLGPTRQVERPSAENPSLASITPSSLHSFVLRTPLVPRKPINEEQYKFHYRYRFEYSQRTHEVLQIKRDLRHSYTIVLECRLGLRGATLSLQLFLNCETNGSTANARVRNISPKRSGVIAIA</sequence>